<protein>
    <recommendedName>
        <fullName evidence="6">Adenylate kinase</fullName>
        <ecNumber evidence="6">2.7.4.3</ecNumber>
    </recommendedName>
</protein>
<evidence type="ECO:0000256" key="2">
    <source>
        <dbReference type="ARBA" id="ARBA00022727"/>
    </source>
</evidence>
<keyword evidence="2" id="KW-0545">Nucleotide biosynthesis</keyword>
<evidence type="ECO:0000256" key="1">
    <source>
        <dbReference type="ARBA" id="ARBA00022679"/>
    </source>
</evidence>
<dbReference type="GO" id="GO:0005737">
    <property type="term" value="C:cytoplasm"/>
    <property type="evidence" value="ECO:0007669"/>
    <property type="project" value="UniProtKB-SubCell"/>
</dbReference>
<dbReference type="PRINTS" id="PR00094">
    <property type="entry name" value="ADENYLTKNASE"/>
</dbReference>
<dbReference type="PANTHER" id="PTHR23359">
    <property type="entry name" value="NUCLEOTIDE KINASE"/>
    <property type="match status" value="1"/>
</dbReference>
<accession>A0A1G2QDX5</accession>
<dbReference type="SUPFAM" id="SSF52540">
    <property type="entry name" value="P-loop containing nucleoside triphosphate hydrolases"/>
    <property type="match status" value="1"/>
</dbReference>
<dbReference type="EMBL" id="MHTJ01000002">
    <property type="protein sequence ID" value="OHA58786.1"/>
    <property type="molecule type" value="Genomic_DNA"/>
</dbReference>
<keyword evidence="3 6" id="KW-0547">Nucleotide-binding</keyword>
<evidence type="ECO:0000313" key="7">
    <source>
        <dbReference type="EMBL" id="OHA58786.1"/>
    </source>
</evidence>
<proteinExistence type="inferred from homology"/>
<reference evidence="7 8" key="1">
    <citation type="journal article" date="2016" name="Nat. Commun.">
        <title>Thousands of microbial genomes shed light on interconnected biogeochemical processes in an aquifer system.</title>
        <authorList>
            <person name="Anantharaman K."/>
            <person name="Brown C.T."/>
            <person name="Hug L.A."/>
            <person name="Sharon I."/>
            <person name="Castelle C.J."/>
            <person name="Probst A.J."/>
            <person name="Thomas B.C."/>
            <person name="Singh A."/>
            <person name="Wilkins M.J."/>
            <person name="Karaoz U."/>
            <person name="Brodie E.L."/>
            <person name="Williams K.H."/>
            <person name="Hubbard S.S."/>
            <person name="Banfield J.F."/>
        </authorList>
    </citation>
    <scope>NUCLEOTIDE SEQUENCE [LARGE SCALE GENOMIC DNA]</scope>
</reference>
<dbReference type="Gene3D" id="3.40.50.300">
    <property type="entry name" value="P-loop containing nucleotide triphosphate hydrolases"/>
    <property type="match status" value="1"/>
</dbReference>
<dbReference type="InterPro" id="IPR000850">
    <property type="entry name" value="Adenylat/UMP-CMP_kin"/>
</dbReference>
<keyword evidence="1 5" id="KW-0808">Transferase</keyword>
<dbReference type="InterPro" id="IPR027417">
    <property type="entry name" value="P-loop_NTPase"/>
</dbReference>
<gene>
    <name evidence="7" type="ORF">A2571_00150</name>
</gene>
<comment type="subcellular location">
    <subcellularLocation>
        <location evidence="6">Cytoplasm</location>
    </subcellularLocation>
</comment>
<evidence type="ECO:0000313" key="8">
    <source>
        <dbReference type="Proteomes" id="UP000177043"/>
    </source>
</evidence>
<dbReference type="STRING" id="1802438.A2571_00150"/>
<dbReference type="GO" id="GO:0004017">
    <property type="term" value="F:AMP kinase activity"/>
    <property type="evidence" value="ECO:0007669"/>
    <property type="project" value="UniProtKB-EC"/>
</dbReference>
<evidence type="ECO:0000256" key="3">
    <source>
        <dbReference type="ARBA" id="ARBA00022741"/>
    </source>
</evidence>
<keyword evidence="4 5" id="KW-0418">Kinase</keyword>
<evidence type="ECO:0000256" key="6">
    <source>
        <dbReference type="RuleBase" id="RU003331"/>
    </source>
</evidence>
<comment type="similarity">
    <text evidence="5">Belongs to the adenylate kinase family.</text>
</comment>
<dbReference type="GO" id="GO:0005524">
    <property type="term" value="F:ATP binding"/>
    <property type="evidence" value="ECO:0007669"/>
    <property type="project" value="UniProtKB-KW"/>
</dbReference>
<dbReference type="EC" id="2.7.4.3" evidence="6"/>
<comment type="caution">
    <text evidence="7">The sequence shown here is derived from an EMBL/GenBank/DDBJ whole genome shotgun (WGS) entry which is preliminary data.</text>
</comment>
<dbReference type="Proteomes" id="UP000177043">
    <property type="component" value="Unassembled WGS sequence"/>
</dbReference>
<evidence type="ECO:0000256" key="5">
    <source>
        <dbReference type="RuleBase" id="RU003330"/>
    </source>
</evidence>
<dbReference type="AlphaFoldDB" id="A0A1G2QDX5"/>
<organism evidence="7 8">
    <name type="scientific">Candidatus Vogelbacteria bacterium RIFOXYD1_FULL_44_32</name>
    <dbReference type="NCBI Taxonomy" id="1802438"/>
    <lineage>
        <taxon>Bacteria</taxon>
        <taxon>Candidatus Vogeliibacteriota</taxon>
    </lineage>
</organism>
<comment type="subunit">
    <text evidence="6">Monomer.</text>
</comment>
<dbReference type="Pfam" id="PF00406">
    <property type="entry name" value="ADK"/>
    <property type="match status" value="1"/>
</dbReference>
<keyword evidence="6" id="KW-0067">ATP-binding</keyword>
<name>A0A1G2QDX5_9BACT</name>
<evidence type="ECO:0000256" key="4">
    <source>
        <dbReference type="ARBA" id="ARBA00022777"/>
    </source>
</evidence>
<sequence>MENSNLKTIILIGRSGCGKGTQANLLVHKLEEEGEAPVLYLETGQRFRDFIEGPSFSSMRSREIMDMGALQPSFLATWMWANELIEKMTGREHLVIDGSPRKLNEATALASALSFYGRAKPIVIHLNVTRDWARERLMSRGRADDIDIADIEKRLDWFDKEVAPAIEFFRNDERFQFLDINGERSIEIIQQDILDYI</sequence>
<comment type="catalytic activity">
    <reaction evidence="6">
        <text>AMP + ATP = 2 ADP</text>
        <dbReference type="Rhea" id="RHEA:12973"/>
        <dbReference type="ChEBI" id="CHEBI:30616"/>
        <dbReference type="ChEBI" id="CHEBI:456215"/>
        <dbReference type="ChEBI" id="CHEBI:456216"/>
        <dbReference type="EC" id="2.7.4.3"/>
    </reaction>
</comment>